<reference evidence="1 2" key="1">
    <citation type="journal article" date="2021" name="Plant Biotechnol. J.">
        <title>Multi-omics assisted identification of the key and species-specific regulatory components of drought-tolerant mechanisms in Gossypium stocksii.</title>
        <authorList>
            <person name="Yu D."/>
            <person name="Ke L."/>
            <person name="Zhang D."/>
            <person name="Wu Y."/>
            <person name="Sun Y."/>
            <person name="Mei J."/>
            <person name="Sun J."/>
            <person name="Sun Y."/>
        </authorList>
    </citation>
    <scope>NUCLEOTIDE SEQUENCE [LARGE SCALE GENOMIC DNA]</scope>
    <source>
        <strain evidence="2">cv. E1</strain>
        <tissue evidence="1">Leaf</tissue>
    </source>
</reference>
<name>A0A9D3VY03_9ROSI</name>
<dbReference type="EMBL" id="JAIQCV010000005">
    <property type="protein sequence ID" value="KAH1098024.1"/>
    <property type="molecule type" value="Genomic_DNA"/>
</dbReference>
<organism evidence="1 2">
    <name type="scientific">Gossypium stocksii</name>
    <dbReference type="NCBI Taxonomy" id="47602"/>
    <lineage>
        <taxon>Eukaryota</taxon>
        <taxon>Viridiplantae</taxon>
        <taxon>Streptophyta</taxon>
        <taxon>Embryophyta</taxon>
        <taxon>Tracheophyta</taxon>
        <taxon>Spermatophyta</taxon>
        <taxon>Magnoliopsida</taxon>
        <taxon>eudicotyledons</taxon>
        <taxon>Gunneridae</taxon>
        <taxon>Pentapetalae</taxon>
        <taxon>rosids</taxon>
        <taxon>malvids</taxon>
        <taxon>Malvales</taxon>
        <taxon>Malvaceae</taxon>
        <taxon>Malvoideae</taxon>
        <taxon>Gossypium</taxon>
    </lineage>
</organism>
<gene>
    <name evidence="1" type="ORF">J1N35_014945</name>
</gene>
<evidence type="ECO:0000313" key="2">
    <source>
        <dbReference type="Proteomes" id="UP000828251"/>
    </source>
</evidence>
<dbReference type="Proteomes" id="UP000828251">
    <property type="component" value="Unassembled WGS sequence"/>
</dbReference>
<keyword evidence="2" id="KW-1185">Reference proteome</keyword>
<dbReference type="AlphaFoldDB" id="A0A9D3VY03"/>
<proteinExistence type="predicted"/>
<protein>
    <submittedName>
        <fullName evidence="1">Uncharacterized protein</fullName>
    </submittedName>
</protein>
<evidence type="ECO:0000313" key="1">
    <source>
        <dbReference type="EMBL" id="KAH1098024.1"/>
    </source>
</evidence>
<sequence>MLLSLYQTFSIKLAQSLPTDHFGSNPNTLFPCQSSKWVRCYSNVRYSSEHCKEFYSNEVFSNSIVSLYRDLGEVAIILLKCCSLFYLLRLNFVEIAHARDF</sequence>
<accession>A0A9D3VY03</accession>
<comment type="caution">
    <text evidence="1">The sequence shown here is derived from an EMBL/GenBank/DDBJ whole genome shotgun (WGS) entry which is preliminary data.</text>
</comment>